<evidence type="ECO:0000313" key="10">
    <source>
        <dbReference type="Proteomes" id="UP000009311"/>
    </source>
</evidence>
<reference evidence="9 10" key="1">
    <citation type="submission" date="2012-06" db="EMBL/GenBank/DDBJ databases">
        <title>Draft Genome Sequence of Lactobacillus pasteurii CRBIP 24.76T.</title>
        <authorList>
            <person name="Cousin S."/>
            <person name="Bouchier C."/>
            <person name="Loux V."/>
            <person name="Ma L."/>
            <person name="Creno S."/>
            <person name="Bizet C."/>
            <person name="Clermont D."/>
        </authorList>
    </citation>
    <scope>NUCLEOTIDE SEQUENCE [LARGE SCALE GENOMIC DNA]</scope>
    <source>
        <strain evidence="10">CRBIP 24.76T</strain>
    </source>
</reference>
<dbReference type="EMBL" id="CAKD01000021">
    <property type="protein sequence ID" value="CCI85434.1"/>
    <property type="molecule type" value="Genomic_DNA"/>
</dbReference>
<evidence type="ECO:0000256" key="4">
    <source>
        <dbReference type="ARBA" id="ARBA00022692"/>
    </source>
</evidence>
<dbReference type="RefSeq" id="WP_009559986.1">
    <property type="nucleotide sequence ID" value="NZ_AYZN01000001.1"/>
</dbReference>
<protein>
    <submittedName>
        <fullName evidence="9">Putative cell shape determining protein</fullName>
    </submittedName>
</protein>
<evidence type="ECO:0000256" key="7">
    <source>
        <dbReference type="ARBA" id="ARBA00023136"/>
    </source>
</evidence>
<dbReference type="eggNOG" id="ENOG50309NS">
    <property type="taxonomic scope" value="Bacteria"/>
</dbReference>
<sequence length="179" mass="20595">MRFLRKWVLAIALFLTLAFDGSLSFYMHQVLTFKSYSTGSFFLPIAIMLIALFDDVNSKEIWLAFFTGLVADCFFLGILGVNLVFLPLASWLCQKIARFWPETFWARLIIIIIGCVAFQIWNWGILRIVGLAVVPINQLVGSLVLTAVWSIPFFFVSYWIWGNLAQSYPFLIDLDAYRQ</sequence>
<keyword evidence="6 8" id="KW-1133">Transmembrane helix</keyword>
<proteinExistence type="inferred from homology"/>
<feature type="transmembrane region" description="Helical" evidence="8">
    <location>
        <begin position="105"/>
        <end position="126"/>
    </location>
</feature>
<keyword evidence="3" id="KW-1003">Cell membrane</keyword>
<keyword evidence="4 8" id="KW-0812">Transmembrane</keyword>
<comment type="similarity">
    <text evidence="2">Belongs to the MreD family.</text>
</comment>
<keyword evidence="7 8" id="KW-0472">Membrane</keyword>
<dbReference type="Proteomes" id="UP000009311">
    <property type="component" value="Unassembled WGS sequence"/>
</dbReference>
<dbReference type="AlphaFoldDB" id="I7KLK7"/>
<keyword evidence="5" id="KW-0133">Cell shape</keyword>
<comment type="caution">
    <text evidence="9">The sequence shown here is derived from an EMBL/GenBank/DDBJ whole genome shotgun (WGS) entry which is preliminary data.</text>
</comment>
<evidence type="ECO:0000256" key="6">
    <source>
        <dbReference type="ARBA" id="ARBA00022989"/>
    </source>
</evidence>
<evidence type="ECO:0000256" key="2">
    <source>
        <dbReference type="ARBA" id="ARBA00007776"/>
    </source>
</evidence>
<evidence type="ECO:0000256" key="5">
    <source>
        <dbReference type="ARBA" id="ARBA00022960"/>
    </source>
</evidence>
<name>I7KLK7_9LACO</name>
<feature type="transmembrane region" description="Helical" evidence="8">
    <location>
        <begin position="138"/>
        <end position="161"/>
    </location>
</feature>
<evidence type="ECO:0000256" key="3">
    <source>
        <dbReference type="ARBA" id="ARBA00022475"/>
    </source>
</evidence>
<dbReference type="STRING" id="1423790.BN53_04945"/>
<accession>I7KLK7</accession>
<feature type="transmembrane region" description="Helical" evidence="8">
    <location>
        <begin position="34"/>
        <end position="54"/>
    </location>
</feature>
<organism evidence="9 10">
    <name type="scientific">Lactobacillus pasteurii DSM 23907 = CRBIP 24.76</name>
    <dbReference type="NCBI Taxonomy" id="1423790"/>
    <lineage>
        <taxon>Bacteria</taxon>
        <taxon>Bacillati</taxon>
        <taxon>Bacillota</taxon>
        <taxon>Bacilli</taxon>
        <taxon>Lactobacillales</taxon>
        <taxon>Lactobacillaceae</taxon>
        <taxon>Lactobacillus</taxon>
    </lineage>
</organism>
<dbReference type="GO" id="GO:0008360">
    <property type="term" value="P:regulation of cell shape"/>
    <property type="evidence" value="ECO:0007669"/>
    <property type="project" value="UniProtKB-KW"/>
</dbReference>
<gene>
    <name evidence="9" type="ORF">BN53_04945</name>
</gene>
<evidence type="ECO:0000313" key="9">
    <source>
        <dbReference type="EMBL" id="CCI85434.1"/>
    </source>
</evidence>
<dbReference type="InterPro" id="IPR007227">
    <property type="entry name" value="Cell_shape_determining_MreD"/>
</dbReference>
<dbReference type="NCBIfam" id="TIGR03426">
    <property type="entry name" value="shape_MreD"/>
    <property type="match status" value="1"/>
</dbReference>
<keyword evidence="10" id="KW-1185">Reference proteome</keyword>
<feature type="transmembrane region" description="Helical" evidence="8">
    <location>
        <begin position="61"/>
        <end position="85"/>
    </location>
</feature>
<dbReference type="OrthoDB" id="2148512at2"/>
<dbReference type="Pfam" id="PF04093">
    <property type="entry name" value="MreD"/>
    <property type="match status" value="1"/>
</dbReference>
<evidence type="ECO:0000256" key="1">
    <source>
        <dbReference type="ARBA" id="ARBA00004651"/>
    </source>
</evidence>
<comment type="subcellular location">
    <subcellularLocation>
        <location evidence="1">Cell membrane</location>
        <topology evidence="1">Multi-pass membrane protein</topology>
    </subcellularLocation>
</comment>
<evidence type="ECO:0000256" key="8">
    <source>
        <dbReference type="SAM" id="Phobius"/>
    </source>
</evidence>
<dbReference type="GO" id="GO:0005886">
    <property type="term" value="C:plasma membrane"/>
    <property type="evidence" value="ECO:0007669"/>
    <property type="project" value="UniProtKB-SubCell"/>
</dbReference>